<sequence>MIKIKMVLALLGALLAGTVSAQIYIPPVFGKDSLDTRPDELSRLYIPPKRIMWVSHDSLVQNKEVLLLSGNGQPELGKRNMCSMYTCGRDTASILLDYGRELHGGLKLVLGAARPWGTQLVRVRFGESVSEACSEHDGGRRRKGYSTNDHAMRDITMKVPSDGQIEIGNTGFRFVRIDLLGSDAVIRLKEAPAVMRYRNIPYLGSFRCSDPRLNDIWMTGAYTVHLNMQEYLWDGIKRDRVVWLGDMHPEVSTIMAVFGYNEVVDKSIDLACEQFPLPQWLNGMSAYSMWYLIIQYEWYMHNGNLDYLRKHRDYITGLIDCIDSCVDEEGNESLAKSRFLDWPSTPNEAGVEAGYRALLCWALDDGAKLCDLLGEKGHAAKCNAIAGRLKKQIKQPNRLKQAAALMAVAGLMEPERACDEIISVGGAKDFSTFYGYYMLQALAKAGEYQQALDIIRQYWGGMLDLGATTFWEDFNLDWSRNAARLDDFVPEGKDDIHGDFGDYCYPGFRHSFCHGWASGPTPWMTRHVLGIEVLDAGCKTIRVNPHLGDLEWAEGTYPTPLGVIYVKHVKKDGGNVVSTVKAPDGIKVVSK</sequence>
<dbReference type="InterPro" id="IPR008928">
    <property type="entry name" value="6-hairpin_glycosidase_sf"/>
</dbReference>
<comment type="caution">
    <text evidence="4">The sequence shown here is derived from an EMBL/GenBank/DDBJ whole genome shotgun (WGS) entry which is preliminary data.</text>
</comment>
<organism evidence="4 5">
    <name type="scientific">Phocaeicola dorei</name>
    <dbReference type="NCBI Taxonomy" id="357276"/>
    <lineage>
        <taxon>Bacteria</taxon>
        <taxon>Pseudomonadati</taxon>
        <taxon>Bacteroidota</taxon>
        <taxon>Bacteroidia</taxon>
        <taxon>Bacteroidales</taxon>
        <taxon>Bacteroidaceae</taxon>
        <taxon>Phocaeicola</taxon>
    </lineage>
</organism>
<dbReference type="Pfam" id="PF17390">
    <property type="entry name" value="Bac_rhamnosid_C"/>
    <property type="match status" value="1"/>
</dbReference>
<dbReference type="SUPFAM" id="SSF48208">
    <property type="entry name" value="Six-hairpin glycosidases"/>
    <property type="match status" value="1"/>
</dbReference>
<dbReference type="PANTHER" id="PTHR34987">
    <property type="entry name" value="C, PUTATIVE (AFU_ORTHOLOGUE AFUA_3G02880)-RELATED"/>
    <property type="match status" value="1"/>
</dbReference>
<protein>
    <submittedName>
        <fullName evidence="4">Alpha-L-rhamnosidase</fullName>
    </submittedName>
</protein>
<name>A0A412ZGQ2_9BACT</name>
<accession>A0A412ZGQ2</accession>
<evidence type="ECO:0000259" key="2">
    <source>
        <dbReference type="Pfam" id="PF17389"/>
    </source>
</evidence>
<feature type="domain" description="Alpha-L-rhamnosidase C-terminal" evidence="3">
    <location>
        <begin position="530"/>
        <end position="585"/>
    </location>
</feature>
<dbReference type="Gene3D" id="1.50.10.10">
    <property type="match status" value="1"/>
</dbReference>
<dbReference type="InterPro" id="IPR035398">
    <property type="entry name" value="Bac_rhamnosid_C"/>
</dbReference>
<feature type="signal peptide" evidence="1">
    <location>
        <begin position="1"/>
        <end position="21"/>
    </location>
</feature>
<dbReference type="GO" id="GO:0005975">
    <property type="term" value="P:carbohydrate metabolic process"/>
    <property type="evidence" value="ECO:0007669"/>
    <property type="project" value="InterPro"/>
</dbReference>
<dbReference type="InterPro" id="IPR035396">
    <property type="entry name" value="Bac_rhamnosid6H"/>
</dbReference>
<feature type="chain" id="PRO_5019186418" evidence="1">
    <location>
        <begin position="22"/>
        <end position="591"/>
    </location>
</feature>
<dbReference type="EMBL" id="QRZL01000006">
    <property type="protein sequence ID" value="RGV79489.1"/>
    <property type="molecule type" value="Genomic_DNA"/>
</dbReference>
<feature type="domain" description="Alpha-L-rhamnosidase six-hairpin glycosidase" evidence="2">
    <location>
        <begin position="203"/>
        <end position="395"/>
    </location>
</feature>
<dbReference type="PANTHER" id="PTHR34987:SF6">
    <property type="entry name" value="ALPHA-L-RHAMNOSIDASE SIX-HAIRPIN GLYCOSIDASE DOMAIN-CONTAINING PROTEIN"/>
    <property type="match status" value="1"/>
</dbReference>
<evidence type="ECO:0000313" key="4">
    <source>
        <dbReference type="EMBL" id="RGV79489.1"/>
    </source>
</evidence>
<dbReference type="Pfam" id="PF17389">
    <property type="entry name" value="Bac_rhamnosid6H"/>
    <property type="match status" value="1"/>
</dbReference>
<gene>
    <name evidence="4" type="ORF">DWW04_07965</name>
</gene>
<evidence type="ECO:0000256" key="1">
    <source>
        <dbReference type="SAM" id="SignalP"/>
    </source>
</evidence>
<keyword evidence="1" id="KW-0732">Signal</keyword>
<proteinExistence type="predicted"/>
<dbReference type="Proteomes" id="UP000283678">
    <property type="component" value="Unassembled WGS sequence"/>
</dbReference>
<dbReference type="AlphaFoldDB" id="A0A412ZGQ2"/>
<dbReference type="Gene3D" id="2.60.420.10">
    <property type="entry name" value="Maltose phosphorylase, domain 3"/>
    <property type="match status" value="1"/>
</dbReference>
<dbReference type="InterPro" id="IPR012341">
    <property type="entry name" value="6hp_glycosidase-like_sf"/>
</dbReference>
<evidence type="ECO:0000313" key="5">
    <source>
        <dbReference type="Proteomes" id="UP000283678"/>
    </source>
</evidence>
<reference evidence="4 5" key="1">
    <citation type="submission" date="2018-08" db="EMBL/GenBank/DDBJ databases">
        <title>A genome reference for cultivated species of the human gut microbiota.</title>
        <authorList>
            <person name="Zou Y."/>
            <person name="Xue W."/>
            <person name="Luo G."/>
        </authorList>
    </citation>
    <scope>NUCLEOTIDE SEQUENCE [LARGE SCALE GENOMIC DNA]</scope>
    <source>
        <strain evidence="4 5">AF14-1AC</strain>
    </source>
</reference>
<evidence type="ECO:0000259" key="3">
    <source>
        <dbReference type="Pfam" id="PF17390"/>
    </source>
</evidence>